<dbReference type="Pfam" id="PF11009">
    <property type="entry name" value="BrxC"/>
    <property type="match status" value="1"/>
</dbReference>
<accession>A0A2G6E802</accession>
<organism evidence="1 2">
    <name type="scientific">candidate division KSB3 bacterium</name>
    <dbReference type="NCBI Taxonomy" id="2044937"/>
    <lineage>
        <taxon>Bacteria</taxon>
        <taxon>candidate division KSB3</taxon>
    </lineage>
</organism>
<proteinExistence type="predicted"/>
<evidence type="ECO:0000313" key="2">
    <source>
        <dbReference type="Proteomes" id="UP000229740"/>
    </source>
</evidence>
<evidence type="ECO:0000313" key="1">
    <source>
        <dbReference type="EMBL" id="PID58047.1"/>
    </source>
</evidence>
<name>A0A2G6E802_9BACT</name>
<dbReference type="InterPro" id="IPR022551">
    <property type="entry name" value="BrxC"/>
</dbReference>
<dbReference type="EMBL" id="PDPS01000024">
    <property type="protein sequence ID" value="PID58047.1"/>
    <property type="molecule type" value="Genomic_DNA"/>
</dbReference>
<dbReference type="Proteomes" id="UP000229740">
    <property type="component" value="Unassembled WGS sequence"/>
</dbReference>
<dbReference type="Gene3D" id="3.40.30.10">
    <property type="entry name" value="Glutaredoxin"/>
    <property type="match status" value="1"/>
</dbReference>
<evidence type="ECO:0008006" key="3">
    <source>
        <dbReference type="Google" id="ProtNLM"/>
    </source>
</evidence>
<reference evidence="1 2" key="1">
    <citation type="submission" date="2017-10" db="EMBL/GenBank/DDBJ databases">
        <title>Novel microbial diversity and functional potential in the marine mammal oral microbiome.</title>
        <authorList>
            <person name="Dudek N.K."/>
            <person name="Sun C.L."/>
            <person name="Burstein D."/>
            <person name="Kantor R.S."/>
            <person name="Aliaga Goltsman D.S."/>
            <person name="Bik E.M."/>
            <person name="Thomas B.C."/>
            <person name="Banfield J.F."/>
            <person name="Relman D.A."/>
        </authorList>
    </citation>
    <scope>NUCLEOTIDE SEQUENCE [LARGE SCALE GENOMIC DNA]</scope>
    <source>
        <strain evidence="1">DOLZORAL124_49_17</strain>
    </source>
</reference>
<comment type="caution">
    <text evidence="1">The sequence shown here is derived from an EMBL/GenBank/DDBJ whole genome shotgun (WGS) entry which is preliminary data.</text>
</comment>
<gene>
    <name evidence="1" type="ORF">CSB45_04985</name>
</gene>
<protein>
    <recommendedName>
        <fullName evidence="3">Bacillithiol system redox-active protein YtxJ</fullName>
    </recommendedName>
</protein>
<dbReference type="AlphaFoldDB" id="A0A2G6E802"/>
<sequence length="119" mass="13411">MGRIETLHTLTDWEKATHKIPEQGLLVFKFSPRCPISLRVERDVDAWYEQSLQALHCRCVKVDVVNARALSRHIAQELSVPHESPQAILLSSTLNVHWHDSHLSIKGSVLDAQLASLSV</sequence>